<keyword evidence="1" id="KW-1133">Transmembrane helix</keyword>
<keyword evidence="1" id="KW-0812">Transmembrane</keyword>
<gene>
    <name evidence="2" type="ORF">T05_168</name>
</gene>
<dbReference type="Gene3D" id="3.40.1620.60">
    <property type="match status" value="1"/>
</dbReference>
<accession>A0A0V0U2J9</accession>
<sequence length="323" mass="36784">METPPRYELLGPARKAKLNVQQNAAEKRMLLTVTCAMLGLAILVISVGIAVLLLLESGWNDKVLKKFSLIAKSAKIGSVVDLNEVCNELSTNSYCAFSPKMYVSNCKEFLCESYTWKLNSFAHKMGIAYVRKSIIIKPPDGTPCGPRSWCFEEQCIPSYDRAIMYKLHENRDGSWFEDRPDNLGCFQFSNQFDVKHLLSDPPVGECRSNQYQLKLRLFRCEFSKGVSDPCSQIHLHNYFSWKKPMLFNFPARSTCVIPTTKDAASEICESERRVGKVKVRGCTYRCSDEDAFKIFTRPVECEIVSNRKGHCFLGMCIPRVIVY</sequence>
<reference evidence="2 3" key="1">
    <citation type="submission" date="2015-01" db="EMBL/GenBank/DDBJ databases">
        <title>Evolution of Trichinella species and genotypes.</title>
        <authorList>
            <person name="Korhonen P.K."/>
            <person name="Edoardo P."/>
            <person name="Giuseppe L.R."/>
            <person name="Gasser R.B."/>
        </authorList>
    </citation>
    <scope>NUCLEOTIDE SEQUENCE [LARGE SCALE GENOMIC DNA]</scope>
    <source>
        <strain evidence="2">ISS417</strain>
    </source>
</reference>
<comment type="caution">
    <text evidence="2">The sequence shown here is derived from an EMBL/GenBank/DDBJ whole genome shotgun (WGS) entry which is preliminary data.</text>
</comment>
<keyword evidence="3" id="KW-1185">Reference proteome</keyword>
<proteinExistence type="predicted"/>
<feature type="transmembrane region" description="Helical" evidence="1">
    <location>
        <begin position="29"/>
        <end position="55"/>
    </location>
</feature>
<dbReference type="EMBL" id="JYDJ01000076">
    <property type="protein sequence ID" value="KRX45437.1"/>
    <property type="molecule type" value="Genomic_DNA"/>
</dbReference>
<dbReference type="AlphaFoldDB" id="A0A0V0U2J9"/>
<protein>
    <submittedName>
        <fullName evidence="2">Uncharacterized protein</fullName>
    </submittedName>
</protein>
<name>A0A0V0U2J9_9BILA</name>
<evidence type="ECO:0000313" key="3">
    <source>
        <dbReference type="Proteomes" id="UP000055048"/>
    </source>
</evidence>
<dbReference type="Proteomes" id="UP000055048">
    <property type="component" value="Unassembled WGS sequence"/>
</dbReference>
<dbReference type="OrthoDB" id="5914995at2759"/>
<organism evidence="2 3">
    <name type="scientific">Trichinella murrelli</name>
    <dbReference type="NCBI Taxonomy" id="144512"/>
    <lineage>
        <taxon>Eukaryota</taxon>
        <taxon>Metazoa</taxon>
        <taxon>Ecdysozoa</taxon>
        <taxon>Nematoda</taxon>
        <taxon>Enoplea</taxon>
        <taxon>Dorylaimia</taxon>
        <taxon>Trichinellida</taxon>
        <taxon>Trichinellidae</taxon>
        <taxon>Trichinella</taxon>
    </lineage>
</organism>
<evidence type="ECO:0000313" key="2">
    <source>
        <dbReference type="EMBL" id="KRX45437.1"/>
    </source>
</evidence>
<keyword evidence="1" id="KW-0472">Membrane</keyword>
<evidence type="ECO:0000256" key="1">
    <source>
        <dbReference type="SAM" id="Phobius"/>
    </source>
</evidence>